<dbReference type="InterPro" id="IPR001683">
    <property type="entry name" value="PX_dom"/>
</dbReference>
<name>A0A0N5ANN1_9BILA</name>
<dbReference type="GO" id="GO:0035091">
    <property type="term" value="F:phosphatidylinositol binding"/>
    <property type="evidence" value="ECO:0007669"/>
    <property type="project" value="InterPro"/>
</dbReference>
<dbReference type="Gene3D" id="1.10.510.10">
    <property type="entry name" value="Transferase(Phosphotransferase) domain 1"/>
    <property type="match status" value="1"/>
</dbReference>
<proteinExistence type="predicted"/>
<dbReference type="AlphaFoldDB" id="A0A0N5ANN1"/>
<dbReference type="Proteomes" id="UP000046393">
    <property type="component" value="Unplaced"/>
</dbReference>
<dbReference type="STRING" id="451379.A0A0N5ANN1"/>
<evidence type="ECO:0000313" key="2">
    <source>
        <dbReference type="Proteomes" id="UP000046393"/>
    </source>
</evidence>
<dbReference type="Gene3D" id="3.30.1520.10">
    <property type="entry name" value="Phox-like domain"/>
    <property type="match status" value="1"/>
</dbReference>
<sequence length="413" mass="47026">MSSRWKDVSVRSCAIKYKNVIQSLAWCFSLFSALSKALEEFGINLELPPKKFFGNLKEEFVEKRKVALQKFLDVICSHLLFYAGHAVTSFLQICSVMVCIGKLKLVSDTKEWILLSMRSYPEWSTYRHRPYCGWRAEKQFFEVTSGKASFILTGVKYGPDRCGTTSQLNSALEFIRNINNPHLKESVASWADSRGLVFVRPVFSSGTLRDRLYKSDWREDFYTKYNVDLSICALQVADVRYICRHILEALLILHALSIPFCDVHSGNVLVTDEGCQLIDFEQALTGQSSFYRPSMLKTTTVNNVEDMMVFAFGGFLFELLTGFFSLPMESLSEEIDMVPTEFGPLLKSIFMPAGRKMPTLLEVAGSDLFIDVPVARMNRREIHMPSNVKTTLDGLCSQIIERLENDRNQVGNF</sequence>
<dbReference type="Pfam" id="PF00787">
    <property type="entry name" value="PX"/>
    <property type="match status" value="1"/>
</dbReference>
<evidence type="ECO:0000313" key="3">
    <source>
        <dbReference type="WBParaSite" id="SMUV_0000622301-mRNA-1"/>
    </source>
</evidence>
<reference evidence="3" key="1">
    <citation type="submission" date="2017-02" db="UniProtKB">
        <authorList>
            <consortium name="WormBaseParasite"/>
        </authorList>
    </citation>
    <scope>IDENTIFICATION</scope>
</reference>
<feature type="domain" description="PX" evidence="1">
    <location>
        <begin position="1"/>
        <end position="98"/>
    </location>
</feature>
<dbReference type="InterPro" id="IPR036871">
    <property type="entry name" value="PX_dom_sf"/>
</dbReference>
<accession>A0A0N5ANN1</accession>
<organism evidence="2 3">
    <name type="scientific">Syphacia muris</name>
    <dbReference type="NCBI Taxonomy" id="451379"/>
    <lineage>
        <taxon>Eukaryota</taxon>
        <taxon>Metazoa</taxon>
        <taxon>Ecdysozoa</taxon>
        <taxon>Nematoda</taxon>
        <taxon>Chromadorea</taxon>
        <taxon>Rhabditida</taxon>
        <taxon>Spirurina</taxon>
        <taxon>Oxyuridomorpha</taxon>
        <taxon>Oxyuroidea</taxon>
        <taxon>Oxyuridae</taxon>
        <taxon>Syphacia</taxon>
    </lineage>
</organism>
<keyword evidence="2" id="KW-1185">Reference proteome</keyword>
<dbReference type="SUPFAM" id="SSF56112">
    <property type="entry name" value="Protein kinase-like (PK-like)"/>
    <property type="match status" value="1"/>
</dbReference>
<protein>
    <submittedName>
        <fullName evidence="3">PX domain-containing protein</fullName>
    </submittedName>
</protein>
<dbReference type="InterPro" id="IPR011009">
    <property type="entry name" value="Kinase-like_dom_sf"/>
</dbReference>
<evidence type="ECO:0000259" key="1">
    <source>
        <dbReference type="PROSITE" id="PS50195"/>
    </source>
</evidence>
<dbReference type="WBParaSite" id="SMUV_0000622301-mRNA-1">
    <property type="protein sequence ID" value="SMUV_0000622301-mRNA-1"/>
    <property type="gene ID" value="SMUV_0000622301"/>
</dbReference>
<dbReference type="PROSITE" id="PS50195">
    <property type="entry name" value="PX"/>
    <property type="match status" value="1"/>
</dbReference>
<dbReference type="SUPFAM" id="SSF64268">
    <property type="entry name" value="PX domain"/>
    <property type="match status" value="1"/>
</dbReference>